<dbReference type="PANTHER" id="PTHR10775">
    <property type="entry name" value="OS08G0208400 PROTEIN"/>
    <property type="match status" value="1"/>
</dbReference>
<accession>A0AAW2UJP9</accession>
<reference evidence="2" key="2">
    <citation type="journal article" date="2024" name="Plant">
        <title>Genomic evolution and insights into agronomic trait innovations of Sesamum species.</title>
        <authorList>
            <person name="Miao H."/>
            <person name="Wang L."/>
            <person name="Qu L."/>
            <person name="Liu H."/>
            <person name="Sun Y."/>
            <person name="Le M."/>
            <person name="Wang Q."/>
            <person name="Wei S."/>
            <person name="Zheng Y."/>
            <person name="Lin W."/>
            <person name="Duan Y."/>
            <person name="Cao H."/>
            <person name="Xiong S."/>
            <person name="Wang X."/>
            <person name="Wei L."/>
            <person name="Li C."/>
            <person name="Ma Q."/>
            <person name="Ju M."/>
            <person name="Zhao R."/>
            <person name="Li G."/>
            <person name="Mu C."/>
            <person name="Tian Q."/>
            <person name="Mei H."/>
            <person name="Zhang T."/>
            <person name="Gao T."/>
            <person name="Zhang H."/>
        </authorList>
    </citation>
    <scope>NUCLEOTIDE SEQUENCE</scope>
    <source>
        <strain evidence="2">KEN1</strain>
    </source>
</reference>
<dbReference type="EMBL" id="JACGWN010000012">
    <property type="protein sequence ID" value="KAL0416793.1"/>
    <property type="molecule type" value="Genomic_DNA"/>
</dbReference>
<dbReference type="PANTHER" id="PTHR10775:SF188">
    <property type="entry name" value="TRANSPOSASE-ASSOCIATED DOMAIN-CONTAINING PROTEIN"/>
    <property type="match status" value="1"/>
</dbReference>
<dbReference type="InterPro" id="IPR029480">
    <property type="entry name" value="Transpos_assoc"/>
</dbReference>
<comment type="caution">
    <text evidence="2">The sequence shown here is derived from an EMBL/GenBank/DDBJ whole genome shotgun (WGS) entry which is preliminary data.</text>
</comment>
<reference evidence="2" key="1">
    <citation type="submission" date="2020-06" db="EMBL/GenBank/DDBJ databases">
        <authorList>
            <person name="Li T."/>
            <person name="Hu X."/>
            <person name="Zhang T."/>
            <person name="Song X."/>
            <person name="Zhang H."/>
            <person name="Dai N."/>
            <person name="Sheng W."/>
            <person name="Hou X."/>
            <person name="Wei L."/>
        </authorList>
    </citation>
    <scope>NUCLEOTIDE SEQUENCE</scope>
    <source>
        <strain evidence="2">KEN1</strain>
        <tissue evidence="2">Leaf</tissue>
    </source>
</reference>
<dbReference type="Pfam" id="PF13963">
    <property type="entry name" value="Transpos_assoc"/>
    <property type="match status" value="1"/>
</dbReference>
<evidence type="ECO:0000313" key="2">
    <source>
        <dbReference type="EMBL" id="KAL0416793.1"/>
    </source>
</evidence>
<protein>
    <recommendedName>
        <fullName evidence="1">Transposase-associated domain-containing protein</fullName>
    </recommendedName>
</protein>
<evidence type="ECO:0000259" key="1">
    <source>
        <dbReference type="Pfam" id="PF13963"/>
    </source>
</evidence>
<feature type="domain" description="Transposase-associated" evidence="1">
    <location>
        <begin position="6"/>
        <end position="62"/>
    </location>
</feature>
<name>A0AAW2UJP9_9LAMI</name>
<dbReference type="AlphaFoldDB" id="A0AAW2UJP9"/>
<sequence length="242" mass="27890">MLRQLRRWIYEKNLLRRAGLTLEFENGVIAFIEWAKSQHAYMDGKKITWPCMKCKNKIFKISDKKEQTPAAHEEDGTCSTHWSDAAQRMLFDAVGPGFRSIYNQDGALDDGKRSILRCSACCRSSSRCWNCYTQSQLASVAELGNVKVETHFSERTYDRISQWANNILLDDHTLPFGYYSTKKLIRDLGLSVQKIDVYKNGCMLYEKNDIDLDYCKFCGESRYKPTEGTRGLARERASGSQR</sequence>
<organism evidence="2">
    <name type="scientific">Sesamum latifolium</name>
    <dbReference type="NCBI Taxonomy" id="2727402"/>
    <lineage>
        <taxon>Eukaryota</taxon>
        <taxon>Viridiplantae</taxon>
        <taxon>Streptophyta</taxon>
        <taxon>Embryophyta</taxon>
        <taxon>Tracheophyta</taxon>
        <taxon>Spermatophyta</taxon>
        <taxon>Magnoliopsida</taxon>
        <taxon>eudicotyledons</taxon>
        <taxon>Gunneridae</taxon>
        <taxon>Pentapetalae</taxon>
        <taxon>asterids</taxon>
        <taxon>lamiids</taxon>
        <taxon>Lamiales</taxon>
        <taxon>Pedaliaceae</taxon>
        <taxon>Sesamum</taxon>
    </lineage>
</organism>
<proteinExistence type="predicted"/>
<gene>
    <name evidence="2" type="ORF">Slati_3511200</name>
</gene>